<feature type="domain" description="MobA-like NTP transferase" evidence="5">
    <location>
        <begin position="7"/>
        <end position="143"/>
    </location>
</feature>
<protein>
    <recommendedName>
        <fullName evidence="5">MobA-like NTP transferase domain-containing protein</fullName>
    </recommendedName>
</protein>
<evidence type="ECO:0000256" key="3">
    <source>
        <dbReference type="ARBA" id="ARBA00022842"/>
    </source>
</evidence>
<dbReference type="InterPro" id="IPR029044">
    <property type="entry name" value="Nucleotide-diphossugar_trans"/>
</dbReference>
<proteinExistence type="predicted"/>
<dbReference type="RefSeq" id="WP_099095125.1">
    <property type="nucleotide sequence ID" value="NZ_PDNU01000010.1"/>
</dbReference>
<dbReference type="GO" id="GO:0016779">
    <property type="term" value="F:nucleotidyltransferase activity"/>
    <property type="evidence" value="ECO:0007669"/>
    <property type="project" value="UniProtKB-KW"/>
</dbReference>
<name>A0A2C6ZAK0_9PROT</name>
<dbReference type="OrthoDB" id="9788272at2"/>
<feature type="region of interest" description="Disordered" evidence="4">
    <location>
        <begin position="538"/>
        <end position="569"/>
    </location>
</feature>
<dbReference type="Proteomes" id="UP000223527">
    <property type="component" value="Unassembled WGS sequence"/>
</dbReference>
<dbReference type="AlphaFoldDB" id="A0A2C6ZAK0"/>
<keyword evidence="2" id="KW-0548">Nucleotidyltransferase</keyword>
<accession>A0A2C6ZAK0</accession>
<evidence type="ECO:0000256" key="1">
    <source>
        <dbReference type="ARBA" id="ARBA00022679"/>
    </source>
</evidence>
<dbReference type="InterPro" id="IPR050065">
    <property type="entry name" value="GlmU-like"/>
</dbReference>
<sequence length="569" mass="63305">MQIVIPMSGFGERFRRAGYPVPKPLIEVDGKPIIAHVLDLFPGETDVTFICNADHLAEPSYRMEEILRGLCPTGRIVSVAPHKLGPVHAVLQAMPHLDPAKPTVVNYCDFTCFWDWQDFKAFTRETACAGAIPAYRGFHPHSLGSTFYAYLRHENGWAKDIQEKQPFTDRPMEEYASSGTYYFASAALLRHYAEETMRQRIQVNGEYYASLVYKPIFADGLPVAVYELQHFMQWGTPDDLEEYRRWSRAFAALAEGPVPPAQPGAVLVPMAGAGQRFRDAGYERPKPLIPVSGRPMAVQAALDLPRAERRRFILRRDLPFLETVTGALEQGIPGAETVLLETLTEGQASTCLAGMEGLDLDAPLTIGACDNGVLFDAGRFSALMAEGGPDVLVWGVRGHPAAARRPNSYGWIDADAEGRIRRVAVKEPLADPARDPIVIGAFTFRRARDFVAAAERMIARGVRVNGEFYIDTCVNDAVEMGLSCALFEVGHYLGWGTPDELRSFAYWQSCFHKWPQHPYRLERDRRVPPAAVAALEARYAAPRPPRPEPARAPSWSLPRQAAPQNEDRA</sequence>
<gene>
    <name evidence="6" type="ORF">CR162_08200</name>
</gene>
<dbReference type="SUPFAM" id="SSF53448">
    <property type="entry name" value="Nucleotide-diphospho-sugar transferases"/>
    <property type="match status" value="2"/>
</dbReference>
<keyword evidence="7" id="KW-1185">Reference proteome</keyword>
<comment type="caution">
    <text evidence="6">The sequence shown here is derived from an EMBL/GenBank/DDBJ whole genome shotgun (WGS) entry which is preliminary data.</text>
</comment>
<keyword evidence="3" id="KW-0460">Magnesium</keyword>
<dbReference type="EMBL" id="PDNU01000010">
    <property type="protein sequence ID" value="PHK95531.1"/>
    <property type="molecule type" value="Genomic_DNA"/>
</dbReference>
<dbReference type="PANTHER" id="PTHR43584:SF8">
    <property type="entry name" value="N-ACETYLMURAMATE ALPHA-1-PHOSPHATE URIDYLYLTRANSFERASE"/>
    <property type="match status" value="1"/>
</dbReference>
<dbReference type="InterPro" id="IPR025877">
    <property type="entry name" value="MobA-like_NTP_Trfase"/>
</dbReference>
<organism evidence="6 7">
    <name type="scientific">Teichococcus rhizosphaerae</name>
    <dbReference type="NCBI Taxonomy" id="1335062"/>
    <lineage>
        <taxon>Bacteria</taxon>
        <taxon>Pseudomonadati</taxon>
        <taxon>Pseudomonadota</taxon>
        <taxon>Alphaproteobacteria</taxon>
        <taxon>Acetobacterales</taxon>
        <taxon>Roseomonadaceae</taxon>
        <taxon>Roseomonas</taxon>
    </lineage>
</organism>
<evidence type="ECO:0000313" key="7">
    <source>
        <dbReference type="Proteomes" id="UP000223527"/>
    </source>
</evidence>
<reference evidence="6 7" key="1">
    <citation type="submission" date="2017-10" db="EMBL/GenBank/DDBJ databases">
        <authorList>
            <person name="Banno H."/>
            <person name="Chua N.-H."/>
        </authorList>
    </citation>
    <scope>NUCLEOTIDE SEQUENCE [LARGE SCALE GENOMIC DNA]</scope>
    <source>
        <strain evidence="6 7">YW11</strain>
    </source>
</reference>
<keyword evidence="1" id="KW-0808">Transferase</keyword>
<evidence type="ECO:0000313" key="6">
    <source>
        <dbReference type="EMBL" id="PHK95531.1"/>
    </source>
</evidence>
<evidence type="ECO:0000256" key="2">
    <source>
        <dbReference type="ARBA" id="ARBA00022695"/>
    </source>
</evidence>
<evidence type="ECO:0000256" key="4">
    <source>
        <dbReference type="SAM" id="MobiDB-lite"/>
    </source>
</evidence>
<evidence type="ECO:0000259" key="5">
    <source>
        <dbReference type="Pfam" id="PF12804"/>
    </source>
</evidence>
<dbReference type="Gene3D" id="3.90.550.10">
    <property type="entry name" value="Spore Coat Polysaccharide Biosynthesis Protein SpsA, Chain A"/>
    <property type="match status" value="2"/>
</dbReference>
<dbReference type="Pfam" id="PF12804">
    <property type="entry name" value="NTP_transf_3"/>
    <property type="match status" value="1"/>
</dbReference>
<dbReference type="CDD" id="cd04183">
    <property type="entry name" value="GT2_BcE_like"/>
    <property type="match status" value="1"/>
</dbReference>
<dbReference type="PANTHER" id="PTHR43584">
    <property type="entry name" value="NUCLEOTIDYL TRANSFERASE"/>
    <property type="match status" value="1"/>
</dbReference>